<sequence length="132" mass="15190">MIKSLLFIYSTITSIQFSLVILTFCFEATRGLFWDGPRNFEQRSNDEDLPLQTSAPHQREDVGPTPDLACTSPTNTADFLWNRVPNLEPYGSEVETVPLGRRGPLSFIQRGWRKERIREEMEKNKGISRISQ</sequence>
<dbReference type="Proteomes" id="UP000499080">
    <property type="component" value="Unassembled WGS sequence"/>
</dbReference>
<keyword evidence="2" id="KW-0472">Membrane</keyword>
<name>A0A4Y2BX09_ARAVE</name>
<feature type="region of interest" description="Disordered" evidence="1">
    <location>
        <begin position="43"/>
        <end position="67"/>
    </location>
</feature>
<accession>A0A4Y2BX09</accession>
<keyword evidence="2" id="KW-1133">Transmembrane helix</keyword>
<keyword evidence="4" id="KW-1185">Reference proteome</keyword>
<keyword evidence="2" id="KW-0812">Transmembrane</keyword>
<evidence type="ECO:0000313" key="4">
    <source>
        <dbReference type="Proteomes" id="UP000499080"/>
    </source>
</evidence>
<evidence type="ECO:0000313" key="3">
    <source>
        <dbReference type="EMBL" id="GBL96117.1"/>
    </source>
</evidence>
<evidence type="ECO:0000256" key="1">
    <source>
        <dbReference type="SAM" id="MobiDB-lite"/>
    </source>
</evidence>
<feature type="transmembrane region" description="Helical" evidence="2">
    <location>
        <begin position="6"/>
        <end position="26"/>
    </location>
</feature>
<protein>
    <submittedName>
        <fullName evidence="3">Uncharacterized protein</fullName>
    </submittedName>
</protein>
<gene>
    <name evidence="3" type="ORF">AVEN_104348_1</name>
</gene>
<evidence type="ECO:0000256" key="2">
    <source>
        <dbReference type="SAM" id="Phobius"/>
    </source>
</evidence>
<dbReference type="EMBL" id="BGPR01000117">
    <property type="protein sequence ID" value="GBL96117.1"/>
    <property type="molecule type" value="Genomic_DNA"/>
</dbReference>
<comment type="caution">
    <text evidence="3">The sequence shown here is derived from an EMBL/GenBank/DDBJ whole genome shotgun (WGS) entry which is preliminary data.</text>
</comment>
<reference evidence="3 4" key="1">
    <citation type="journal article" date="2019" name="Sci. Rep.">
        <title>Orb-weaving spider Araneus ventricosus genome elucidates the spidroin gene catalogue.</title>
        <authorList>
            <person name="Kono N."/>
            <person name="Nakamura H."/>
            <person name="Ohtoshi R."/>
            <person name="Moran D.A.P."/>
            <person name="Shinohara A."/>
            <person name="Yoshida Y."/>
            <person name="Fujiwara M."/>
            <person name="Mori M."/>
            <person name="Tomita M."/>
            <person name="Arakawa K."/>
        </authorList>
    </citation>
    <scope>NUCLEOTIDE SEQUENCE [LARGE SCALE GENOMIC DNA]</scope>
</reference>
<proteinExistence type="predicted"/>
<organism evidence="3 4">
    <name type="scientific">Araneus ventricosus</name>
    <name type="common">Orbweaver spider</name>
    <name type="synonym">Epeira ventricosa</name>
    <dbReference type="NCBI Taxonomy" id="182803"/>
    <lineage>
        <taxon>Eukaryota</taxon>
        <taxon>Metazoa</taxon>
        <taxon>Ecdysozoa</taxon>
        <taxon>Arthropoda</taxon>
        <taxon>Chelicerata</taxon>
        <taxon>Arachnida</taxon>
        <taxon>Araneae</taxon>
        <taxon>Araneomorphae</taxon>
        <taxon>Entelegynae</taxon>
        <taxon>Araneoidea</taxon>
        <taxon>Araneidae</taxon>
        <taxon>Araneus</taxon>
    </lineage>
</organism>
<dbReference type="AlphaFoldDB" id="A0A4Y2BX09"/>